<dbReference type="PANTHER" id="PTHR43639:SF1">
    <property type="entry name" value="SHORT-CHAIN DEHYDROGENASE_REDUCTASE FAMILY PROTEIN"/>
    <property type="match status" value="1"/>
</dbReference>
<dbReference type="PRINTS" id="PR00080">
    <property type="entry name" value="SDRFAMILY"/>
</dbReference>
<dbReference type="InterPro" id="IPR002347">
    <property type="entry name" value="SDR_fam"/>
</dbReference>
<dbReference type="InterPro" id="IPR036291">
    <property type="entry name" value="NAD(P)-bd_dom_sf"/>
</dbReference>
<dbReference type="Pfam" id="PF13561">
    <property type="entry name" value="adh_short_C2"/>
    <property type="match status" value="1"/>
</dbReference>
<evidence type="ECO:0000256" key="1">
    <source>
        <dbReference type="ARBA" id="ARBA00006484"/>
    </source>
</evidence>
<dbReference type="RefSeq" id="WP_008722238.1">
    <property type="nucleotide sequence ID" value="NZ_JBBMFM010000059.1"/>
</dbReference>
<sequence length="252" mass="26960">MRRPAALITGAAKGIGKQIAITLAEKGYDIAVNYHTDPQAAKEVCREAESFGARTLAIFADMSKVTDIKAMHGQADETFGGVDLVVNNAGISSEVYFLDAEEKDFDRMTAIDWKGLYFSSQEAAKNMIARGIQGVIINISSNQTDGCWPRATIYGPTKAAVSKFTKNAAMELAGYGIRMAAVAPGYTDVGWEPDDIRWEAAKRLPFGRFASTREIAEAVAYLASGHAAYITGTTLTIDGGATLPVVAANDFT</sequence>
<dbReference type="PANTHER" id="PTHR43639">
    <property type="entry name" value="OXIDOREDUCTASE, SHORT-CHAIN DEHYDROGENASE/REDUCTASE FAMILY (AFU_ORTHOLOGUE AFUA_5G02870)"/>
    <property type="match status" value="1"/>
</dbReference>
<protein>
    <submittedName>
        <fullName evidence="3">SDR family oxidoreductase</fullName>
    </submittedName>
</protein>
<dbReference type="Gene3D" id="3.40.50.720">
    <property type="entry name" value="NAD(P)-binding Rossmann-like Domain"/>
    <property type="match status" value="1"/>
</dbReference>
<name>A0ABV1D7I2_9FIRM</name>
<comment type="similarity">
    <text evidence="1">Belongs to the short-chain dehydrogenases/reductases (SDR) family.</text>
</comment>
<evidence type="ECO:0000313" key="4">
    <source>
        <dbReference type="Proteomes" id="UP001454086"/>
    </source>
</evidence>
<gene>
    <name evidence="3" type="ORF">WMQ36_15395</name>
</gene>
<evidence type="ECO:0000313" key="3">
    <source>
        <dbReference type="EMBL" id="MEQ2426358.1"/>
    </source>
</evidence>
<comment type="caution">
    <text evidence="3">The sequence shown here is derived from an EMBL/GenBank/DDBJ whole genome shotgun (WGS) entry which is preliminary data.</text>
</comment>
<dbReference type="EMBL" id="JBBMFM010000059">
    <property type="protein sequence ID" value="MEQ2426358.1"/>
    <property type="molecule type" value="Genomic_DNA"/>
</dbReference>
<reference evidence="3 4" key="1">
    <citation type="submission" date="2024-03" db="EMBL/GenBank/DDBJ databases">
        <title>Human intestinal bacterial collection.</title>
        <authorList>
            <person name="Pauvert C."/>
            <person name="Hitch T.C.A."/>
            <person name="Clavel T."/>
        </authorList>
    </citation>
    <scope>NUCLEOTIDE SEQUENCE [LARGE SCALE GENOMIC DNA]</scope>
    <source>
        <strain evidence="3 4">CLA-SR-H021</strain>
    </source>
</reference>
<dbReference type="Proteomes" id="UP001454086">
    <property type="component" value="Unassembled WGS sequence"/>
</dbReference>
<evidence type="ECO:0000256" key="2">
    <source>
        <dbReference type="ARBA" id="ARBA00023002"/>
    </source>
</evidence>
<accession>A0ABV1D7I2</accession>
<organism evidence="3 4">
    <name type="scientific">Enterocloster hominis</name>
    <name type="common">ex Hitch et al. 2024</name>
    <dbReference type="NCBI Taxonomy" id="1917870"/>
    <lineage>
        <taxon>Bacteria</taxon>
        <taxon>Bacillati</taxon>
        <taxon>Bacillota</taxon>
        <taxon>Clostridia</taxon>
        <taxon>Lachnospirales</taxon>
        <taxon>Lachnospiraceae</taxon>
        <taxon>Enterocloster</taxon>
    </lineage>
</organism>
<proteinExistence type="inferred from homology"/>
<keyword evidence="2" id="KW-0560">Oxidoreductase</keyword>
<dbReference type="PRINTS" id="PR00081">
    <property type="entry name" value="GDHRDH"/>
</dbReference>
<dbReference type="SUPFAM" id="SSF51735">
    <property type="entry name" value="NAD(P)-binding Rossmann-fold domains"/>
    <property type="match status" value="1"/>
</dbReference>
<keyword evidence="4" id="KW-1185">Reference proteome</keyword>